<dbReference type="InterPro" id="IPR004158">
    <property type="entry name" value="DUF247_pln"/>
</dbReference>
<dbReference type="InterPro" id="IPR002020">
    <property type="entry name" value="Citrate_synthase"/>
</dbReference>
<evidence type="ECO:0000313" key="4">
    <source>
        <dbReference type="Proteomes" id="UP001054252"/>
    </source>
</evidence>
<organism evidence="3 4">
    <name type="scientific">Rubroshorea leprosula</name>
    <dbReference type="NCBI Taxonomy" id="152421"/>
    <lineage>
        <taxon>Eukaryota</taxon>
        <taxon>Viridiplantae</taxon>
        <taxon>Streptophyta</taxon>
        <taxon>Embryophyta</taxon>
        <taxon>Tracheophyta</taxon>
        <taxon>Spermatophyta</taxon>
        <taxon>Magnoliopsida</taxon>
        <taxon>eudicotyledons</taxon>
        <taxon>Gunneridae</taxon>
        <taxon>Pentapetalae</taxon>
        <taxon>rosids</taxon>
        <taxon>malvids</taxon>
        <taxon>Malvales</taxon>
        <taxon>Dipterocarpaceae</taxon>
        <taxon>Rubroshorea</taxon>
    </lineage>
</organism>
<evidence type="ECO:0000256" key="2">
    <source>
        <dbReference type="SAM" id="MobiDB-lite"/>
    </source>
</evidence>
<dbReference type="Pfam" id="PF03140">
    <property type="entry name" value="DUF247"/>
    <property type="match status" value="3"/>
</dbReference>
<feature type="region of interest" description="Disordered" evidence="2">
    <location>
        <begin position="140"/>
        <end position="160"/>
    </location>
</feature>
<comment type="similarity">
    <text evidence="1">Belongs to the citrate synthase family.</text>
</comment>
<dbReference type="SUPFAM" id="SSF48256">
    <property type="entry name" value="Citrate synthase"/>
    <property type="match status" value="1"/>
</dbReference>
<dbReference type="EMBL" id="BPVZ01000170">
    <property type="protein sequence ID" value="GKV43559.1"/>
    <property type="molecule type" value="Genomic_DNA"/>
</dbReference>
<evidence type="ECO:0000256" key="1">
    <source>
        <dbReference type="RuleBase" id="RU000441"/>
    </source>
</evidence>
<comment type="caution">
    <text evidence="3">The sequence shown here is derived from an EMBL/GenBank/DDBJ whole genome shotgun (WGS) entry which is preliminary data.</text>
</comment>
<dbReference type="PANTHER" id="PTHR31549">
    <property type="entry name" value="PROTEIN, PUTATIVE (DUF247)-RELATED-RELATED"/>
    <property type="match status" value="1"/>
</dbReference>
<dbReference type="GO" id="GO:0046912">
    <property type="term" value="F:acyltransferase activity, acyl groups converted into alkyl on transfer"/>
    <property type="evidence" value="ECO:0007669"/>
    <property type="project" value="InterPro"/>
</dbReference>
<evidence type="ECO:0000313" key="3">
    <source>
        <dbReference type="EMBL" id="GKV43559.1"/>
    </source>
</evidence>
<reference evidence="3 4" key="1">
    <citation type="journal article" date="2021" name="Commun. Biol.">
        <title>The genome of Shorea leprosula (Dipterocarpaceae) highlights the ecological relevance of drought in aseasonal tropical rainforests.</title>
        <authorList>
            <person name="Ng K.K.S."/>
            <person name="Kobayashi M.J."/>
            <person name="Fawcett J.A."/>
            <person name="Hatakeyama M."/>
            <person name="Paape T."/>
            <person name="Ng C.H."/>
            <person name="Ang C.C."/>
            <person name="Tnah L.H."/>
            <person name="Lee C.T."/>
            <person name="Nishiyama T."/>
            <person name="Sese J."/>
            <person name="O'Brien M.J."/>
            <person name="Copetti D."/>
            <person name="Mohd Noor M.I."/>
            <person name="Ong R.C."/>
            <person name="Putra M."/>
            <person name="Sireger I.Z."/>
            <person name="Indrioko S."/>
            <person name="Kosugi Y."/>
            <person name="Izuno A."/>
            <person name="Isagi Y."/>
            <person name="Lee S.L."/>
            <person name="Shimizu K.K."/>
        </authorList>
    </citation>
    <scope>NUCLEOTIDE SEQUENCE [LARGE SCALE GENOMIC DNA]</scope>
    <source>
        <strain evidence="3">214</strain>
    </source>
</reference>
<name>A0AAV5M2P9_9ROSI</name>
<proteinExistence type="inferred from homology"/>
<dbReference type="AlphaFoldDB" id="A0AAV5M2P9"/>
<keyword evidence="1" id="KW-0808">Transferase</keyword>
<keyword evidence="4" id="KW-1185">Reference proteome</keyword>
<gene>
    <name evidence="3" type="ORF">SLEP1_g50838</name>
</gene>
<dbReference type="Proteomes" id="UP001054252">
    <property type="component" value="Unassembled WGS sequence"/>
</dbReference>
<dbReference type="Gene3D" id="1.10.580.10">
    <property type="entry name" value="Citrate Synthase, domain 1"/>
    <property type="match status" value="2"/>
</dbReference>
<accession>A0AAV5M2P9</accession>
<dbReference type="Pfam" id="PF00285">
    <property type="entry name" value="Citrate_synt"/>
    <property type="match status" value="1"/>
</dbReference>
<protein>
    <recommendedName>
        <fullName evidence="1">Citrate synthase</fullName>
    </recommendedName>
</protein>
<dbReference type="InterPro" id="IPR036969">
    <property type="entry name" value="Citrate_synthase_sf"/>
</dbReference>
<dbReference type="PRINTS" id="PR00143">
    <property type="entry name" value="CITRTSNTHASE"/>
</dbReference>
<dbReference type="InterPro" id="IPR016142">
    <property type="entry name" value="Citrate_synth-like_lrg_a-sub"/>
</dbReference>
<sequence>MLIKYSGGRTENFYKNVKKEIKNLRNCYDSKEVQEWTDEELAWMFLVDGCALLHFIVLDVNDKWEEFSVDTDLVSIERVDFFFLENQLPYLLLKILKASFAESLGIELIEINLKELSKKFIIKFINDCFLSPTAQQQHQIQVDYSQSHHPHEQQEEEEEPPHLLDLLRRRLMGVKSKEKGEKQRGIYEVDRWATLPGVESERWPSIRNVKELKDNGIHFKASKKGGAIITDIDFNDRCCMPTLTLAPIFLDNTTMHAIVAEFDGELRVAGVLHNGLGSDEAVAELFNNISGILMPYLKINPELGRNIHEYCNSNKSRFMEVIHTYFRGTWSFWVFLSALAGLIMQGMRTYYSFRQGCSCYAPPHSDLSSPPIIEPRCVSAQTAATLGGSLIIIDERTGKKYQGILRYRGYPIEELAERSTFLEVPYLLMYGNLPSKCQLADWEFSVSQHSAVPREILDIIQSMPHDAHPMGVLVSAMSALSIFHPDANPAFKVTLCFLRGKRCRSPPQLNNWWQITPLTHFTRKSPPQLPCGGKSAPLLRLPLTFNSLLISPSSVSDVAFLLLRWMLSFYRLRLLPLFVLLRSAIHREWGSLSSCESSVKLPYFKKPNPQLARVLDILFILHAEHEMNCSTAAARYLASGGVDVYTALAGAVGVLYGPLHGGANEDCKRYFQPTSVAIGPLNHQREPNEHSRIHRGEECKLKLAKMLIEECKGKVEHFCENVMKGIKSLRDCYYFKGQNWTDEELASMFVVDGCALLLFIVLYVDNKWEGFRVTHDLVVIPVVDFFLLENQLPYQLLNILIESFVEASEDNAFKRLFKEYITDFVNKSFLSLIAAQQHQIQVDHSHEQQEEEDPVHLLDLLRRRLVGVKSKKKGAENQERTKESCWLHTVRRTLMGVKSKKKGAENQEQTNKSSWLHKEMKGDKSRLWFSIRNVKVLKDNGIRFEAREKVDSLTKIEFNDHCCMPTLKLAPIFLHNTTMPLLLNLMAYELCPYFKEDCKIISHLSFLDSLIDDSEDVKELRDAGVLHHGLGSDEAVAKLFNEISRILVPNLKMDSELRRIHEYCSNKSHPRNLCASFVAKLTDTYFSSPWSFLVFLGASAGLIMTGIQTYTSFQGKLP</sequence>
<dbReference type="PANTHER" id="PTHR31549:SF191">
    <property type="entry name" value="DUF247 DOMAIN PROTEIN"/>
    <property type="match status" value="1"/>
</dbReference>